<dbReference type="GO" id="GO:0000978">
    <property type="term" value="F:RNA polymerase II cis-regulatory region sequence-specific DNA binding"/>
    <property type="evidence" value="ECO:0007669"/>
    <property type="project" value="TreeGrafter"/>
</dbReference>
<evidence type="ECO:0000256" key="3">
    <source>
        <dbReference type="ARBA" id="ARBA00022737"/>
    </source>
</evidence>
<feature type="non-terminal residue" evidence="9">
    <location>
        <position position="1"/>
    </location>
</feature>
<dbReference type="InterPro" id="IPR013087">
    <property type="entry name" value="Znf_C2H2_type"/>
</dbReference>
<dbReference type="InterPro" id="IPR036236">
    <property type="entry name" value="Znf_C2H2_sf"/>
</dbReference>
<dbReference type="GO" id="GO:0005634">
    <property type="term" value="C:nucleus"/>
    <property type="evidence" value="ECO:0007669"/>
    <property type="project" value="UniProtKB-SubCell"/>
</dbReference>
<comment type="caution">
    <text evidence="9">The sequence shown here is derived from an EMBL/GenBank/DDBJ whole genome shotgun (WGS) entry which is preliminary data.</text>
</comment>
<dbReference type="FunFam" id="3.30.160.60:FF:002343">
    <property type="entry name" value="Zinc finger protein 33A"/>
    <property type="match status" value="1"/>
</dbReference>
<keyword evidence="5" id="KW-0862">Zinc</keyword>
<evidence type="ECO:0000256" key="5">
    <source>
        <dbReference type="ARBA" id="ARBA00022833"/>
    </source>
</evidence>
<dbReference type="Proteomes" id="UP000554720">
    <property type="component" value="Unassembled WGS sequence"/>
</dbReference>
<dbReference type="PANTHER" id="PTHR23226:SF366">
    <property type="entry name" value="ZINC FINGER PROTEIN ZFP2"/>
    <property type="match status" value="1"/>
</dbReference>
<comment type="subcellular location">
    <subcellularLocation>
        <location evidence="1">Nucleus</location>
    </subcellularLocation>
</comment>
<protein>
    <submittedName>
        <fullName evidence="9">ZN550 protein</fullName>
    </submittedName>
</protein>
<evidence type="ECO:0000256" key="6">
    <source>
        <dbReference type="ARBA" id="ARBA00023242"/>
    </source>
</evidence>
<feature type="domain" description="C2H2-type" evidence="8">
    <location>
        <begin position="45"/>
        <end position="67"/>
    </location>
</feature>
<name>A0A7L2E3U0_ANTMN</name>
<dbReference type="AlphaFoldDB" id="A0A7L2E3U0"/>
<dbReference type="PROSITE" id="PS50157">
    <property type="entry name" value="ZINC_FINGER_C2H2_2"/>
    <property type="match status" value="3"/>
</dbReference>
<dbReference type="Pfam" id="PF00096">
    <property type="entry name" value="zf-C2H2"/>
    <property type="match status" value="1"/>
</dbReference>
<dbReference type="PANTHER" id="PTHR23226">
    <property type="entry name" value="ZINC FINGER AND SCAN DOMAIN-CONTAINING"/>
    <property type="match status" value="1"/>
</dbReference>
<dbReference type="GO" id="GO:0008270">
    <property type="term" value="F:zinc ion binding"/>
    <property type="evidence" value="ECO:0007669"/>
    <property type="project" value="UniProtKB-KW"/>
</dbReference>
<keyword evidence="6" id="KW-0539">Nucleus</keyword>
<evidence type="ECO:0000256" key="2">
    <source>
        <dbReference type="ARBA" id="ARBA00022723"/>
    </source>
</evidence>
<reference evidence="9 10" key="1">
    <citation type="submission" date="2019-09" db="EMBL/GenBank/DDBJ databases">
        <title>Bird 10,000 Genomes (B10K) Project - Family phase.</title>
        <authorList>
            <person name="Zhang G."/>
        </authorList>
    </citation>
    <scope>NUCLEOTIDE SEQUENCE [LARGE SCALE GENOMIC DNA]</scope>
    <source>
        <strain evidence="9">B10K-DU-011-42</strain>
        <tissue evidence="9">Muscle</tissue>
    </source>
</reference>
<accession>A0A7L2E3U0</accession>
<evidence type="ECO:0000259" key="8">
    <source>
        <dbReference type="PROSITE" id="PS50157"/>
    </source>
</evidence>
<evidence type="ECO:0000256" key="7">
    <source>
        <dbReference type="PROSITE-ProRule" id="PRU00042"/>
    </source>
</evidence>
<organism evidence="9 10">
    <name type="scientific">Anthoscopus minutus</name>
    <name type="common">Southern penduline-tit</name>
    <dbReference type="NCBI Taxonomy" id="156561"/>
    <lineage>
        <taxon>Eukaryota</taxon>
        <taxon>Metazoa</taxon>
        <taxon>Chordata</taxon>
        <taxon>Craniata</taxon>
        <taxon>Vertebrata</taxon>
        <taxon>Euteleostomi</taxon>
        <taxon>Archelosauria</taxon>
        <taxon>Archosauria</taxon>
        <taxon>Dinosauria</taxon>
        <taxon>Saurischia</taxon>
        <taxon>Theropoda</taxon>
        <taxon>Coelurosauria</taxon>
        <taxon>Aves</taxon>
        <taxon>Neognathae</taxon>
        <taxon>Neoaves</taxon>
        <taxon>Telluraves</taxon>
        <taxon>Australaves</taxon>
        <taxon>Passeriformes</taxon>
        <taxon>Paridae</taxon>
        <taxon>Anthoscopus</taxon>
    </lineage>
</organism>
<keyword evidence="4 7" id="KW-0863">Zinc-finger</keyword>
<dbReference type="SUPFAM" id="SSF57667">
    <property type="entry name" value="beta-beta-alpha zinc fingers"/>
    <property type="match status" value="1"/>
</dbReference>
<feature type="domain" description="C2H2-type" evidence="8">
    <location>
        <begin position="21"/>
        <end position="48"/>
    </location>
</feature>
<dbReference type="EMBL" id="VWYI01019428">
    <property type="protein sequence ID" value="NXQ56629.1"/>
    <property type="molecule type" value="Genomic_DNA"/>
</dbReference>
<sequence>SFSYSSSLIQHQRFHSGQKLYQCGKCGKNFRRFWALLQHWVIHTGVCPFTYLECGKNFGLRSNLRAH</sequence>
<evidence type="ECO:0000256" key="4">
    <source>
        <dbReference type="ARBA" id="ARBA00022771"/>
    </source>
</evidence>
<keyword evidence="2" id="KW-0479">Metal-binding</keyword>
<dbReference type="PROSITE" id="PS00028">
    <property type="entry name" value="ZINC_FINGER_C2H2_1"/>
    <property type="match status" value="1"/>
</dbReference>
<evidence type="ECO:0000256" key="1">
    <source>
        <dbReference type="ARBA" id="ARBA00004123"/>
    </source>
</evidence>
<gene>
    <name evidence="9" type="primary">Znf550</name>
    <name evidence="9" type="ORF">ANTMIN_R14731</name>
</gene>
<proteinExistence type="predicted"/>
<dbReference type="OrthoDB" id="3561125at2759"/>
<keyword evidence="10" id="KW-1185">Reference proteome</keyword>
<feature type="domain" description="C2H2-type" evidence="8">
    <location>
        <begin position="1"/>
        <end position="20"/>
    </location>
</feature>
<feature type="non-terminal residue" evidence="9">
    <location>
        <position position="67"/>
    </location>
</feature>
<dbReference type="GO" id="GO:0000981">
    <property type="term" value="F:DNA-binding transcription factor activity, RNA polymerase II-specific"/>
    <property type="evidence" value="ECO:0007669"/>
    <property type="project" value="TreeGrafter"/>
</dbReference>
<evidence type="ECO:0000313" key="10">
    <source>
        <dbReference type="Proteomes" id="UP000554720"/>
    </source>
</evidence>
<evidence type="ECO:0000313" key="9">
    <source>
        <dbReference type="EMBL" id="NXQ56629.1"/>
    </source>
</evidence>
<dbReference type="Gene3D" id="3.30.160.60">
    <property type="entry name" value="Classic Zinc Finger"/>
    <property type="match status" value="3"/>
</dbReference>
<keyword evidence="3" id="KW-0677">Repeat</keyword>